<feature type="region of interest" description="Disordered" evidence="1">
    <location>
        <begin position="82"/>
        <end position="104"/>
    </location>
</feature>
<gene>
    <name evidence="2" type="ORF">CW751_12010</name>
</gene>
<reference evidence="2 3" key="1">
    <citation type="submission" date="2017-12" db="EMBL/GenBank/DDBJ databases">
        <title>The draft genome sequence of Brumimicrobium saltpan LHR20.</title>
        <authorList>
            <person name="Do Z.-J."/>
            <person name="Luo H.-R."/>
        </authorList>
    </citation>
    <scope>NUCLEOTIDE SEQUENCE [LARGE SCALE GENOMIC DNA]</scope>
    <source>
        <strain evidence="2 3">LHR20</strain>
    </source>
</reference>
<proteinExistence type="predicted"/>
<dbReference type="OrthoDB" id="9813817at2"/>
<sequence>MEDNNNKENKINIELPENVADGVYSNLAVITHSQSEFVCDFVQIMPGVPKGKVNSRVIMTPENAKRLLNALHDNIQKYEANAGKISDNNNDVPPINFGTPPTEA</sequence>
<protein>
    <submittedName>
        <fullName evidence="2">DUF3467 domain-containing protein</fullName>
    </submittedName>
</protein>
<dbReference type="Proteomes" id="UP000236654">
    <property type="component" value="Unassembled WGS sequence"/>
</dbReference>
<dbReference type="EMBL" id="PJNI01000014">
    <property type="protein sequence ID" value="PKR80078.1"/>
    <property type="molecule type" value="Genomic_DNA"/>
</dbReference>
<dbReference type="AlphaFoldDB" id="A0A2I0R0G5"/>
<evidence type="ECO:0000256" key="1">
    <source>
        <dbReference type="SAM" id="MobiDB-lite"/>
    </source>
</evidence>
<evidence type="ECO:0000313" key="3">
    <source>
        <dbReference type="Proteomes" id="UP000236654"/>
    </source>
</evidence>
<keyword evidence="3" id="KW-1185">Reference proteome</keyword>
<name>A0A2I0R0G5_9FLAO</name>
<organism evidence="2 3">
    <name type="scientific">Brumimicrobium salinarum</name>
    <dbReference type="NCBI Taxonomy" id="2058658"/>
    <lineage>
        <taxon>Bacteria</taxon>
        <taxon>Pseudomonadati</taxon>
        <taxon>Bacteroidota</taxon>
        <taxon>Flavobacteriia</taxon>
        <taxon>Flavobacteriales</taxon>
        <taxon>Crocinitomicaceae</taxon>
        <taxon>Brumimicrobium</taxon>
    </lineage>
</organism>
<comment type="caution">
    <text evidence="2">The sequence shown here is derived from an EMBL/GenBank/DDBJ whole genome shotgun (WGS) entry which is preliminary data.</text>
</comment>
<evidence type="ECO:0000313" key="2">
    <source>
        <dbReference type="EMBL" id="PKR80078.1"/>
    </source>
</evidence>
<dbReference type="Pfam" id="PF11950">
    <property type="entry name" value="DUF3467"/>
    <property type="match status" value="1"/>
</dbReference>
<dbReference type="RefSeq" id="WP_101335270.1">
    <property type="nucleotide sequence ID" value="NZ_PJNI01000014.1"/>
</dbReference>
<accession>A0A2I0R0G5</accession>
<dbReference type="InterPro" id="IPR021857">
    <property type="entry name" value="DUF3467"/>
</dbReference>